<gene>
    <name evidence="1" type="ORF">SAMN05192568_100540</name>
</gene>
<reference evidence="2" key="1">
    <citation type="submission" date="2016-10" db="EMBL/GenBank/DDBJ databases">
        <authorList>
            <person name="Varghese N."/>
            <person name="Submissions S."/>
        </authorList>
    </citation>
    <scope>NUCLEOTIDE SEQUENCE [LARGE SCALE GENOMIC DNA]</scope>
    <source>
        <strain evidence="2">BL36</strain>
    </source>
</reference>
<dbReference type="Proteomes" id="UP000199048">
    <property type="component" value="Unassembled WGS sequence"/>
</dbReference>
<dbReference type="AlphaFoldDB" id="A0A1I4HT78"/>
<evidence type="ECO:0000313" key="1">
    <source>
        <dbReference type="EMBL" id="SFL45322.1"/>
    </source>
</evidence>
<dbReference type="OrthoDB" id="7999398at2"/>
<keyword evidence="2" id="KW-1185">Reference proteome</keyword>
<accession>A0A1I4HT78</accession>
<protein>
    <recommendedName>
        <fullName evidence="3">DUF1508 domain-containing protein</fullName>
    </recommendedName>
</protein>
<dbReference type="EMBL" id="FOTK01000005">
    <property type="protein sequence ID" value="SFL45322.1"/>
    <property type="molecule type" value="Genomic_DNA"/>
</dbReference>
<evidence type="ECO:0000313" key="2">
    <source>
        <dbReference type="Proteomes" id="UP000199048"/>
    </source>
</evidence>
<evidence type="ECO:0008006" key="3">
    <source>
        <dbReference type="Google" id="ProtNLM"/>
    </source>
</evidence>
<proteinExistence type="predicted"/>
<name>A0A1I4HT78_9HYPH</name>
<sequence length="66" mass="7140">MHFEIRQAESLWSWVLLNEADETVAESHRTFPSAAQASAAALAFAHLVSRAGKSLTVRSPSSGMLL</sequence>
<organism evidence="1 2">
    <name type="scientific">Methylobacterium pseudosasicola</name>
    <dbReference type="NCBI Taxonomy" id="582667"/>
    <lineage>
        <taxon>Bacteria</taxon>
        <taxon>Pseudomonadati</taxon>
        <taxon>Pseudomonadota</taxon>
        <taxon>Alphaproteobacteria</taxon>
        <taxon>Hyphomicrobiales</taxon>
        <taxon>Methylobacteriaceae</taxon>
        <taxon>Methylobacterium</taxon>
    </lineage>
</organism>
<dbReference type="RefSeq" id="WP_092038394.1">
    <property type="nucleotide sequence ID" value="NZ_FOTK01000005.1"/>
</dbReference>